<gene>
    <name evidence="5" type="ORF">H8R94_10035</name>
</gene>
<keyword evidence="6" id="KW-1185">Reference proteome</keyword>
<dbReference type="InterPro" id="IPR028261">
    <property type="entry name" value="DPD_II"/>
</dbReference>
<reference evidence="5 6" key="1">
    <citation type="submission" date="2020-08" db="EMBL/GenBank/DDBJ databases">
        <title>Genome public.</title>
        <authorList>
            <person name="Liu C."/>
            <person name="Sun Q."/>
        </authorList>
    </citation>
    <scope>NUCLEOTIDE SEQUENCE [LARGE SCALE GENOMIC DNA]</scope>
    <source>
        <strain evidence="5 6">NSJ-9</strain>
    </source>
</reference>
<proteinExistence type="predicted"/>
<dbReference type="Gene3D" id="1.10.1060.10">
    <property type="entry name" value="Alpha-helical ferredoxin"/>
    <property type="match status" value="1"/>
</dbReference>
<evidence type="ECO:0000256" key="2">
    <source>
        <dbReference type="ARBA" id="ARBA00023004"/>
    </source>
</evidence>
<dbReference type="PANTHER" id="PTHR42783">
    <property type="entry name" value="GLUTAMATE SYNTHASE [NADPH] SMALL CHAIN"/>
    <property type="match status" value="1"/>
</dbReference>
<feature type="domain" description="4Fe-4S ferredoxin-type" evidence="4">
    <location>
        <begin position="877"/>
        <end position="906"/>
    </location>
</feature>
<dbReference type="InterPro" id="IPR017900">
    <property type="entry name" value="4Fe4S_Fe_S_CS"/>
</dbReference>
<evidence type="ECO:0000256" key="3">
    <source>
        <dbReference type="ARBA" id="ARBA00023014"/>
    </source>
</evidence>
<organism evidence="5 6">
    <name type="scientific">Roseburia lenta</name>
    <dbReference type="NCBI Taxonomy" id="2763061"/>
    <lineage>
        <taxon>Bacteria</taxon>
        <taxon>Bacillati</taxon>
        <taxon>Bacillota</taxon>
        <taxon>Clostridia</taxon>
        <taxon>Lachnospirales</taxon>
        <taxon>Lachnospiraceae</taxon>
        <taxon>Roseburia</taxon>
    </lineage>
</organism>
<keyword evidence="3" id="KW-0411">Iron-sulfur</keyword>
<feature type="domain" description="4Fe-4S ferredoxin-type" evidence="4">
    <location>
        <begin position="325"/>
        <end position="354"/>
    </location>
</feature>
<dbReference type="RefSeq" id="WP_118282340.1">
    <property type="nucleotide sequence ID" value="NZ_JACOPG010000004.1"/>
</dbReference>
<name>A0ABR7GI28_9FIRM</name>
<dbReference type="Pfam" id="PF00037">
    <property type="entry name" value="Fer4"/>
    <property type="match status" value="1"/>
</dbReference>
<dbReference type="InterPro" id="IPR023753">
    <property type="entry name" value="FAD/NAD-binding_dom"/>
</dbReference>
<evidence type="ECO:0000259" key="4">
    <source>
        <dbReference type="PROSITE" id="PS51379"/>
    </source>
</evidence>
<dbReference type="Proteomes" id="UP000643810">
    <property type="component" value="Unassembled WGS sequence"/>
</dbReference>
<evidence type="ECO:0000313" key="6">
    <source>
        <dbReference type="Proteomes" id="UP000643810"/>
    </source>
</evidence>
<sequence length="957" mass="105280">MNKYNEWPANHKGDKNPSPKIIALGKRITDVAGHMIGGVTAEDPEYWGLAEIITEEMAEVGLTMKRRVHYTFDQLCEMNKDKVAEKGKEGFQKLLDEMSYIGLLEYDYGYHYDHNGRTAPQSERRYTLPMFVPGSAELFNMEEIPGDVKGNPRLEQHPDVASFFERMTYIPLDGITQMVPPGGAGVGMHVIPVEKAISMENEAIDIEKLSYWLSKYEGKIGVGRCSCRASRKAIGEGVADDDYGWCIGVGDFADYCRETGKGHDITKEEALEILQRAEDNGFVHQITNIDGENKIFGICNCNVNICNALRTSQLFNTPNMSRSAYVAHVDKDKCVACGRCVEYCPAGATRLGQKLCKADGTEVTYPKQLLPDKVKWGKEYYDPDYRDNNRINSHKTGTAPCKTACPAHIAVQGYLKKAAQGEYTEALALIKKQNPFPAVCGRICNRRCEDACTRGTIDEPIAIDAVKRFIAERDLHADTRYVPPIVVPASIHKNGWEEKIAIIGGGPAGLSCAFYLAERGYKPTVFEKNENAGGMLRYGIPSYKLEKDVIEAEIDIMREMGVEIKTGVEVGKDISLDELRAQGYKAFYIAIGCSAGRRPGVPGDDAEGTFTAIDYLKNANCGGADYNGRVVVVGGGNVAIDAARVSARNGASEVTQLCLESEKEMPASDEEVREAGEDGVTIKCGWGPKEVLVTDGKVSGIIFKKCVSVFEEVDGRKKFAPKYDESETITIDCDRVIFAVGQQSVWGDLLKSEDVEFRGPALVADGLTYQVQGAPDLFIGGDVMTGPKFAIDAIAAGHWASESLHRYVQNGHMTIGRNKWEFIELNKDDILVESYDNSSRQSEGFDETLGNKSFKDAHIALTEEQVKIETSRCLGCGATIVDANKCIGCGVCTTKCAFDAITLHRDHPECSTMVTAEDKFKAIIPYELKRAVKIVFAPKTAEEKAAIKAHKEAMQNK</sequence>
<dbReference type="PROSITE" id="PS00198">
    <property type="entry name" value="4FE4S_FER_1"/>
    <property type="match status" value="1"/>
</dbReference>
<dbReference type="SUPFAM" id="SSF54862">
    <property type="entry name" value="4Fe-4S ferredoxins"/>
    <property type="match status" value="1"/>
</dbReference>
<dbReference type="Gene3D" id="3.50.50.60">
    <property type="entry name" value="FAD/NAD(P)-binding domain"/>
    <property type="match status" value="2"/>
</dbReference>
<accession>A0ABR7GI28</accession>
<evidence type="ECO:0000256" key="1">
    <source>
        <dbReference type="ARBA" id="ARBA00022723"/>
    </source>
</evidence>
<comment type="caution">
    <text evidence="5">The sequence shown here is derived from an EMBL/GenBank/DDBJ whole genome shotgun (WGS) entry which is preliminary data.</text>
</comment>
<dbReference type="Pfam" id="PF14691">
    <property type="entry name" value="Fer4_20"/>
    <property type="match status" value="1"/>
</dbReference>
<evidence type="ECO:0000313" key="5">
    <source>
        <dbReference type="EMBL" id="MBC5686938.1"/>
    </source>
</evidence>
<dbReference type="Gene3D" id="3.30.70.20">
    <property type="match status" value="2"/>
</dbReference>
<dbReference type="InterPro" id="IPR036188">
    <property type="entry name" value="FAD/NAD-bd_sf"/>
</dbReference>
<keyword evidence="1" id="KW-0479">Metal-binding</keyword>
<protein>
    <submittedName>
        <fullName evidence="5">FAD-dependent oxidoreductase</fullName>
    </submittedName>
</protein>
<dbReference type="PANTHER" id="PTHR42783:SF3">
    <property type="entry name" value="GLUTAMATE SYNTHASE [NADPH] SMALL CHAIN-RELATED"/>
    <property type="match status" value="1"/>
</dbReference>
<dbReference type="InterPro" id="IPR009051">
    <property type="entry name" value="Helical_ferredxn"/>
</dbReference>
<dbReference type="SUPFAM" id="SSF51971">
    <property type="entry name" value="Nucleotide-binding domain"/>
    <property type="match status" value="1"/>
</dbReference>
<dbReference type="PRINTS" id="PR00419">
    <property type="entry name" value="ADXRDTASE"/>
</dbReference>
<dbReference type="EMBL" id="JACOPG010000004">
    <property type="protein sequence ID" value="MBC5686938.1"/>
    <property type="molecule type" value="Genomic_DNA"/>
</dbReference>
<dbReference type="SUPFAM" id="SSF46548">
    <property type="entry name" value="alpha-helical ferredoxin"/>
    <property type="match status" value="2"/>
</dbReference>
<dbReference type="InterPro" id="IPR017896">
    <property type="entry name" value="4Fe4S_Fe-S-bd"/>
</dbReference>
<dbReference type="Pfam" id="PF07992">
    <property type="entry name" value="Pyr_redox_2"/>
    <property type="match status" value="1"/>
</dbReference>
<keyword evidence="2" id="KW-0408">Iron</keyword>
<dbReference type="PROSITE" id="PS51379">
    <property type="entry name" value="4FE4S_FER_2"/>
    <property type="match status" value="2"/>
</dbReference>